<dbReference type="EMBL" id="DAKRPA010000126">
    <property type="protein sequence ID" value="DAZ97751.1"/>
    <property type="molecule type" value="Genomic_DNA"/>
</dbReference>
<keyword evidence="2" id="KW-0539">Nucleus</keyword>
<dbReference type="Proteomes" id="UP001146120">
    <property type="component" value="Unassembled WGS sequence"/>
</dbReference>
<accession>A0AAV2YVN6</accession>
<keyword evidence="5" id="KW-1185">Reference proteome</keyword>
<evidence type="ECO:0000313" key="5">
    <source>
        <dbReference type="Proteomes" id="UP001146120"/>
    </source>
</evidence>
<dbReference type="AlphaFoldDB" id="A0AAV2YVN6"/>
<dbReference type="InterPro" id="IPR010402">
    <property type="entry name" value="CCT_domain"/>
</dbReference>
<evidence type="ECO:0000313" key="4">
    <source>
        <dbReference type="EMBL" id="DAZ97751.1"/>
    </source>
</evidence>
<organism evidence="4 5">
    <name type="scientific">Lagenidium giganteum</name>
    <dbReference type="NCBI Taxonomy" id="4803"/>
    <lineage>
        <taxon>Eukaryota</taxon>
        <taxon>Sar</taxon>
        <taxon>Stramenopiles</taxon>
        <taxon>Oomycota</taxon>
        <taxon>Peronosporomycetes</taxon>
        <taxon>Pythiales</taxon>
        <taxon>Pythiaceae</taxon>
    </lineage>
</organism>
<reference evidence="4" key="1">
    <citation type="submission" date="2022-11" db="EMBL/GenBank/DDBJ databases">
        <authorList>
            <person name="Morgan W.R."/>
            <person name="Tartar A."/>
        </authorList>
    </citation>
    <scope>NUCLEOTIDE SEQUENCE</scope>
    <source>
        <strain evidence="4">ARSEF 373</strain>
    </source>
</reference>
<evidence type="ECO:0000256" key="2">
    <source>
        <dbReference type="ARBA" id="ARBA00023242"/>
    </source>
</evidence>
<dbReference type="Pfam" id="PF06203">
    <property type="entry name" value="CCT"/>
    <property type="match status" value="1"/>
</dbReference>
<dbReference type="GO" id="GO:0005634">
    <property type="term" value="C:nucleus"/>
    <property type="evidence" value="ECO:0007669"/>
    <property type="project" value="UniProtKB-SubCell"/>
</dbReference>
<protein>
    <recommendedName>
        <fullName evidence="3">CCT domain-containing protein</fullName>
    </recommendedName>
</protein>
<name>A0AAV2YVN6_9STRA</name>
<proteinExistence type="predicted"/>
<evidence type="ECO:0000259" key="3">
    <source>
        <dbReference type="Pfam" id="PF06203"/>
    </source>
</evidence>
<feature type="domain" description="CCT" evidence="3">
    <location>
        <begin position="302"/>
        <end position="348"/>
    </location>
</feature>
<reference evidence="4" key="2">
    <citation type="journal article" date="2023" name="Microbiol Resour">
        <title>Decontamination and Annotation of the Draft Genome Sequence of the Oomycete Lagenidium giganteum ARSEF 373.</title>
        <authorList>
            <person name="Morgan W.R."/>
            <person name="Tartar A."/>
        </authorList>
    </citation>
    <scope>NUCLEOTIDE SEQUENCE</scope>
    <source>
        <strain evidence="4">ARSEF 373</strain>
    </source>
</reference>
<comment type="caution">
    <text evidence="4">The sequence shown here is derived from an EMBL/GenBank/DDBJ whole genome shotgun (WGS) entry which is preliminary data.</text>
</comment>
<sequence length="360" mass="39637">MLFAHDASAFAKDCHFGSPSHGLLEASEETWKKQSCEDEDSTNIDELSELFSSMEEDNDGDQAVDFSVFIEDEDALNVEEVSDVFTALEDVDPQVLMQHLEQEAQEPVVSEQDVEDAENIDLMADLFTSLEQEEPNGVVEQPAAQATVQDTDDAENVDLLADLFTSLEDLPASEQSAMASTPVVANEIAGSKQDWIDSLAVDSMSNLFSELEEQNVQELAKTASTPVSTPSLVVRLRAPLPAVQPRAPVVDKVDSRIFVPKFSVRIEGQRPSMPSRLPVQTMLAGPPCFLAGPPSLPTDASREHRVGRWLEKRKARSWISKPTDSSISETRRACAAKRQRVKGRFTSEKNTFVSITALQQ</sequence>
<gene>
    <name evidence="4" type="ORF">N0F65_009031</name>
</gene>
<comment type="subcellular location">
    <subcellularLocation>
        <location evidence="1">Nucleus</location>
    </subcellularLocation>
</comment>
<evidence type="ECO:0000256" key="1">
    <source>
        <dbReference type="ARBA" id="ARBA00004123"/>
    </source>
</evidence>